<evidence type="ECO:0000256" key="1">
    <source>
        <dbReference type="ARBA" id="ARBA00022491"/>
    </source>
</evidence>
<keyword evidence="2" id="KW-0805">Transcription regulation</keyword>
<feature type="domain" description="HTH deoR-type" evidence="5">
    <location>
        <begin position="1"/>
        <end position="56"/>
    </location>
</feature>
<dbReference type="InterPro" id="IPR036388">
    <property type="entry name" value="WH-like_DNA-bd_sf"/>
</dbReference>
<dbReference type="SUPFAM" id="SSF100950">
    <property type="entry name" value="NagB/RpiA/CoA transferase-like"/>
    <property type="match status" value="1"/>
</dbReference>
<proteinExistence type="predicted"/>
<keyword evidence="7" id="KW-1185">Reference proteome</keyword>
<dbReference type="STRING" id="49186.SAMN05421647_102524"/>
<sequence>MHQRRHQITERVNNEGRTSVQQLAEHFGVSVQTIRNDVRVLVQQGLLLRNHGEVLPFPHRENISYDQRRIRNEPGKALIAELCAEQLGGFQTLFMGTGSTLAELAARLGEHKGLQVITNNLHVANRLCEHPDCGLTIAGGRVRLRDRDVIGGDALRFFKRYRADTAITSVGAMDANGQLFDFNDDEVMAREAMLEQSRLRVLLLDSSKFDCLAPCHAGHIEDYDLVITDKPLPQRLQGLLIAKGKQTLSGT</sequence>
<dbReference type="GO" id="GO:0003700">
    <property type="term" value="F:DNA-binding transcription factor activity"/>
    <property type="evidence" value="ECO:0007669"/>
    <property type="project" value="InterPro"/>
</dbReference>
<evidence type="ECO:0000256" key="3">
    <source>
        <dbReference type="ARBA" id="ARBA00023125"/>
    </source>
</evidence>
<keyword evidence="4" id="KW-0804">Transcription</keyword>
<dbReference type="InterPro" id="IPR001034">
    <property type="entry name" value="DeoR_HTH"/>
</dbReference>
<dbReference type="PROSITE" id="PS51000">
    <property type="entry name" value="HTH_DEOR_2"/>
    <property type="match status" value="1"/>
</dbReference>
<evidence type="ECO:0000313" key="6">
    <source>
        <dbReference type="EMBL" id="SIQ16304.1"/>
    </source>
</evidence>
<dbReference type="InterPro" id="IPR014036">
    <property type="entry name" value="DeoR-like_C"/>
</dbReference>
<organism evidence="6 7">
    <name type="scientific">Marinobacterium stanieri</name>
    <dbReference type="NCBI Taxonomy" id="49186"/>
    <lineage>
        <taxon>Bacteria</taxon>
        <taxon>Pseudomonadati</taxon>
        <taxon>Pseudomonadota</taxon>
        <taxon>Gammaproteobacteria</taxon>
        <taxon>Oceanospirillales</taxon>
        <taxon>Oceanospirillaceae</taxon>
        <taxon>Marinobacterium</taxon>
    </lineage>
</organism>
<dbReference type="PANTHER" id="PTHR30363:SF4">
    <property type="entry name" value="GLYCEROL-3-PHOSPHATE REGULON REPRESSOR"/>
    <property type="match status" value="1"/>
</dbReference>
<keyword evidence="1" id="KW-0678">Repressor</keyword>
<dbReference type="SUPFAM" id="SSF46785">
    <property type="entry name" value="Winged helix' DNA-binding domain"/>
    <property type="match status" value="1"/>
</dbReference>
<dbReference type="InterPro" id="IPR036390">
    <property type="entry name" value="WH_DNA-bd_sf"/>
</dbReference>
<dbReference type="Pfam" id="PF08220">
    <property type="entry name" value="HTH_DeoR"/>
    <property type="match status" value="1"/>
</dbReference>
<evidence type="ECO:0000313" key="7">
    <source>
        <dbReference type="Proteomes" id="UP000186895"/>
    </source>
</evidence>
<dbReference type="SMART" id="SM00420">
    <property type="entry name" value="HTH_DEOR"/>
    <property type="match status" value="1"/>
</dbReference>
<gene>
    <name evidence="6" type="ORF">SAMN05421647_102524</name>
</gene>
<dbReference type="Proteomes" id="UP000186895">
    <property type="component" value="Unassembled WGS sequence"/>
</dbReference>
<dbReference type="InterPro" id="IPR050313">
    <property type="entry name" value="Carb_Metab_HTH_regulators"/>
</dbReference>
<protein>
    <submittedName>
        <fullName evidence="6">Transcriptional regulator, DeoR family</fullName>
    </submittedName>
</protein>
<keyword evidence="3" id="KW-0238">DNA-binding</keyword>
<dbReference type="Pfam" id="PF00455">
    <property type="entry name" value="DeoRC"/>
    <property type="match status" value="1"/>
</dbReference>
<name>A0A1N6QI78_9GAMM</name>
<dbReference type="InterPro" id="IPR018356">
    <property type="entry name" value="Tscrpt_reg_HTH_DeoR_CS"/>
</dbReference>
<accession>A0A1N6QI78</accession>
<dbReference type="Gene3D" id="1.10.10.10">
    <property type="entry name" value="Winged helix-like DNA-binding domain superfamily/Winged helix DNA-binding domain"/>
    <property type="match status" value="1"/>
</dbReference>
<dbReference type="PANTHER" id="PTHR30363">
    <property type="entry name" value="HTH-TYPE TRANSCRIPTIONAL REGULATOR SRLR-RELATED"/>
    <property type="match status" value="1"/>
</dbReference>
<dbReference type="PRINTS" id="PR00037">
    <property type="entry name" value="HTHLACR"/>
</dbReference>
<dbReference type="EMBL" id="FTMN01000002">
    <property type="protein sequence ID" value="SIQ16304.1"/>
    <property type="molecule type" value="Genomic_DNA"/>
</dbReference>
<dbReference type="RefSeq" id="WP_076462042.1">
    <property type="nucleotide sequence ID" value="NZ_FTMN01000002.1"/>
</dbReference>
<dbReference type="SMART" id="SM01134">
    <property type="entry name" value="DeoRC"/>
    <property type="match status" value="1"/>
</dbReference>
<evidence type="ECO:0000259" key="5">
    <source>
        <dbReference type="PROSITE" id="PS51000"/>
    </source>
</evidence>
<reference evidence="6 7" key="1">
    <citation type="submission" date="2017-01" db="EMBL/GenBank/DDBJ databases">
        <authorList>
            <person name="Mah S.A."/>
            <person name="Swanson W.J."/>
            <person name="Moy G.W."/>
            <person name="Vacquier V.D."/>
        </authorList>
    </citation>
    <scope>NUCLEOTIDE SEQUENCE [LARGE SCALE GENOMIC DNA]</scope>
    <source>
        <strain evidence="6 7">DSM 7027</strain>
    </source>
</reference>
<dbReference type="AlphaFoldDB" id="A0A1N6QI78"/>
<dbReference type="eggNOG" id="COG1349">
    <property type="taxonomic scope" value="Bacteria"/>
</dbReference>
<dbReference type="PROSITE" id="PS00894">
    <property type="entry name" value="HTH_DEOR_1"/>
    <property type="match status" value="1"/>
</dbReference>
<evidence type="ECO:0000256" key="4">
    <source>
        <dbReference type="ARBA" id="ARBA00023163"/>
    </source>
</evidence>
<evidence type="ECO:0000256" key="2">
    <source>
        <dbReference type="ARBA" id="ARBA00023015"/>
    </source>
</evidence>
<dbReference type="GO" id="GO:0003677">
    <property type="term" value="F:DNA binding"/>
    <property type="evidence" value="ECO:0007669"/>
    <property type="project" value="UniProtKB-KW"/>
</dbReference>
<dbReference type="InterPro" id="IPR037171">
    <property type="entry name" value="NagB/RpiA_transferase-like"/>
</dbReference>